<dbReference type="Pfam" id="PF09991">
    <property type="entry name" value="DUF2232"/>
    <property type="match status" value="1"/>
</dbReference>
<dbReference type="EMBL" id="NQJD01000014">
    <property type="protein sequence ID" value="TAA74945.1"/>
    <property type="molecule type" value="Genomic_DNA"/>
</dbReference>
<keyword evidence="1" id="KW-1133">Transmembrane helix</keyword>
<feature type="transmembrane region" description="Helical" evidence="1">
    <location>
        <begin position="189"/>
        <end position="207"/>
    </location>
</feature>
<feature type="transmembrane region" description="Helical" evidence="1">
    <location>
        <begin position="246"/>
        <end position="268"/>
    </location>
</feature>
<dbReference type="PANTHER" id="PTHR41324">
    <property type="entry name" value="MEMBRANE PROTEIN-RELATED"/>
    <property type="match status" value="1"/>
</dbReference>
<dbReference type="InterPro" id="IPR018710">
    <property type="entry name" value="DUF2232"/>
</dbReference>
<name>A0A521G1Q4_9BACT</name>
<sequence>MQLLLGIPVFFLLRTEEKALFQLRNGLLIAGIGAMLLGEPALLIFSFTLLPLAWSLHRSAQHEVTPAAAGRAGLAVLGSSWLIFWLLYGQLTGVNPYTSLLAQLNNLLTQIVEAYGSSMKNVSVELLQEFELAAADMRVVLPKVLPGLLAGSAVLTVWLNMVVGNGLLRRFQPDKAPWPEYRCWQLPDTVVWLLIAAIILAITSAGWLEITGYSLAVVIGLLYFFQGAAVFAHLLHRWNVPTFWRIVLYIFVAAQGYGFLLLAVTGAADTWADFRKLAQNEQPPTRS</sequence>
<feature type="transmembrane region" description="Helical" evidence="1">
    <location>
        <begin position="213"/>
        <end position="234"/>
    </location>
</feature>
<reference evidence="2" key="1">
    <citation type="submission" date="2017-07" db="EMBL/GenBank/DDBJ databases">
        <title>The cable genome - Insights into the physiology and evolution of filamentous bacteria capable of sulfide oxidation via long distance electron transfer.</title>
        <authorList>
            <person name="Thorup C."/>
            <person name="Bjerg J.T."/>
            <person name="Schreiber L."/>
            <person name="Nielsen L.P."/>
            <person name="Kjeldsen K.U."/>
            <person name="Boesen T."/>
            <person name="Boggild A."/>
            <person name="Meysman F."/>
            <person name="Geelhoed J."/>
            <person name="Schramm A."/>
        </authorList>
    </citation>
    <scope>NUCLEOTIDE SEQUENCE [LARGE SCALE GENOMIC DNA]</scope>
    <source>
        <strain evidence="2">GS</strain>
    </source>
</reference>
<dbReference type="AlphaFoldDB" id="A0A521G1Q4"/>
<proteinExistence type="predicted"/>
<keyword evidence="1" id="KW-0472">Membrane</keyword>
<dbReference type="Proteomes" id="UP000316238">
    <property type="component" value="Unassembled WGS sequence"/>
</dbReference>
<comment type="caution">
    <text evidence="2">The sequence shown here is derived from an EMBL/GenBank/DDBJ whole genome shotgun (WGS) entry which is preliminary data.</text>
</comment>
<feature type="transmembrane region" description="Helical" evidence="1">
    <location>
        <begin position="28"/>
        <end position="56"/>
    </location>
</feature>
<evidence type="ECO:0000256" key="1">
    <source>
        <dbReference type="SAM" id="Phobius"/>
    </source>
</evidence>
<gene>
    <name evidence="2" type="ORF">CDV28_11430</name>
</gene>
<feature type="transmembrane region" description="Helical" evidence="1">
    <location>
        <begin position="68"/>
        <end position="88"/>
    </location>
</feature>
<keyword evidence="1" id="KW-0812">Transmembrane</keyword>
<dbReference type="PANTHER" id="PTHR41324:SF1">
    <property type="entry name" value="DUF2232 DOMAIN-CONTAINING PROTEIN"/>
    <property type="match status" value="1"/>
</dbReference>
<accession>A0A521G1Q4</accession>
<protein>
    <submittedName>
        <fullName evidence="2">Uncharacterized conserved protein YybS, DUF2232 family</fullName>
    </submittedName>
</protein>
<evidence type="ECO:0000313" key="2">
    <source>
        <dbReference type="EMBL" id="TAA74945.1"/>
    </source>
</evidence>
<organism evidence="2 3">
    <name type="scientific">Candidatus Electronema aureum</name>
    <dbReference type="NCBI Taxonomy" id="2005002"/>
    <lineage>
        <taxon>Bacteria</taxon>
        <taxon>Pseudomonadati</taxon>
        <taxon>Thermodesulfobacteriota</taxon>
        <taxon>Desulfobulbia</taxon>
        <taxon>Desulfobulbales</taxon>
        <taxon>Desulfobulbaceae</taxon>
        <taxon>Candidatus Electronema</taxon>
    </lineage>
</organism>
<evidence type="ECO:0000313" key="3">
    <source>
        <dbReference type="Proteomes" id="UP000316238"/>
    </source>
</evidence>
<feature type="transmembrane region" description="Helical" evidence="1">
    <location>
        <begin position="147"/>
        <end position="168"/>
    </location>
</feature>
<keyword evidence="3" id="KW-1185">Reference proteome</keyword>